<sequence length="31" mass="3796">MKFDDNQVKQGLEYVLEDIEKWILQNVNRDD</sequence>
<dbReference type="EMBL" id="UINC01080141">
    <property type="protein sequence ID" value="SVC22809.1"/>
    <property type="molecule type" value="Genomic_DNA"/>
</dbReference>
<protein>
    <submittedName>
        <fullName evidence="1">Uncharacterized protein</fullName>
    </submittedName>
</protein>
<evidence type="ECO:0000313" key="1">
    <source>
        <dbReference type="EMBL" id="SVC22809.1"/>
    </source>
</evidence>
<proteinExistence type="predicted"/>
<accession>A0A382KF17</accession>
<dbReference type="AlphaFoldDB" id="A0A382KF17"/>
<reference evidence="1" key="1">
    <citation type="submission" date="2018-05" db="EMBL/GenBank/DDBJ databases">
        <authorList>
            <person name="Lanie J.A."/>
            <person name="Ng W.-L."/>
            <person name="Kazmierczak K.M."/>
            <person name="Andrzejewski T.M."/>
            <person name="Davidsen T.M."/>
            <person name="Wayne K.J."/>
            <person name="Tettelin H."/>
            <person name="Glass J.I."/>
            <person name="Rusch D."/>
            <person name="Podicherti R."/>
            <person name="Tsui H.-C.T."/>
            <person name="Winkler M.E."/>
        </authorList>
    </citation>
    <scope>NUCLEOTIDE SEQUENCE</scope>
</reference>
<organism evidence="1">
    <name type="scientific">marine metagenome</name>
    <dbReference type="NCBI Taxonomy" id="408172"/>
    <lineage>
        <taxon>unclassified sequences</taxon>
        <taxon>metagenomes</taxon>
        <taxon>ecological metagenomes</taxon>
    </lineage>
</organism>
<gene>
    <name evidence="1" type="ORF">METZ01_LOCUS275663</name>
</gene>
<name>A0A382KF17_9ZZZZ</name>